<feature type="transmembrane region" description="Helical" evidence="1">
    <location>
        <begin position="20"/>
        <end position="41"/>
    </location>
</feature>
<dbReference type="AlphaFoldDB" id="A0A345UMR7"/>
<dbReference type="Proteomes" id="UP000254808">
    <property type="component" value="Chromosome"/>
</dbReference>
<dbReference type="PANTHER" id="PTHR37692">
    <property type="entry name" value="HYPOTHETICAL MEMBRANE SPANNING PROTEIN"/>
    <property type="match status" value="1"/>
</dbReference>
<dbReference type="RefSeq" id="WP_114984928.1">
    <property type="nucleotide sequence ID" value="NZ_CP027806.1"/>
</dbReference>
<gene>
    <name evidence="2" type="ORF">CYPRO_2527</name>
</gene>
<dbReference type="PANTHER" id="PTHR37692:SF1">
    <property type="entry name" value="DUF420 DOMAIN-CONTAINING PROTEIN"/>
    <property type="match status" value="1"/>
</dbReference>
<dbReference type="KEGG" id="cprv:CYPRO_2527"/>
<dbReference type="EMBL" id="CP027806">
    <property type="protein sequence ID" value="AXJ01769.1"/>
    <property type="molecule type" value="Genomic_DNA"/>
</dbReference>
<organism evidence="2 3">
    <name type="scientific">Cyclonatronum proteinivorum</name>
    <dbReference type="NCBI Taxonomy" id="1457365"/>
    <lineage>
        <taxon>Bacteria</taxon>
        <taxon>Pseudomonadati</taxon>
        <taxon>Balneolota</taxon>
        <taxon>Balneolia</taxon>
        <taxon>Balneolales</taxon>
        <taxon>Cyclonatronaceae</taxon>
        <taxon>Cyclonatronum</taxon>
    </lineage>
</organism>
<keyword evidence="3" id="KW-1185">Reference proteome</keyword>
<proteinExistence type="predicted"/>
<dbReference type="Pfam" id="PF04238">
    <property type="entry name" value="DUF420"/>
    <property type="match status" value="1"/>
</dbReference>
<keyword evidence="1" id="KW-1133">Transmembrane helix</keyword>
<evidence type="ECO:0000313" key="3">
    <source>
        <dbReference type="Proteomes" id="UP000254808"/>
    </source>
</evidence>
<evidence type="ECO:0000313" key="2">
    <source>
        <dbReference type="EMBL" id="AXJ01769.1"/>
    </source>
</evidence>
<feature type="transmembrane region" description="Helical" evidence="1">
    <location>
        <begin position="166"/>
        <end position="188"/>
    </location>
</feature>
<reference evidence="2 3" key="1">
    <citation type="submission" date="2018-03" db="EMBL/GenBank/DDBJ databases">
        <title>Phenotypic and genomic properties of Cyclonatronum proteinivorum gen. nov., sp. nov., a haloalkaliphilic bacteroidete from soda lakes possessing Na+-translocating rhodopsin.</title>
        <authorList>
            <person name="Toshchakov S.V."/>
            <person name="Korzhenkov A."/>
            <person name="Samarov N.I."/>
            <person name="Kublanov I.V."/>
            <person name="Muntyan M.S."/>
            <person name="Sorokin D.Y."/>
        </authorList>
    </citation>
    <scope>NUCLEOTIDE SEQUENCE [LARGE SCALE GENOMIC DNA]</scope>
    <source>
        <strain evidence="2 3">Omega</strain>
    </source>
</reference>
<feature type="transmembrane region" description="Helical" evidence="1">
    <location>
        <begin position="89"/>
        <end position="108"/>
    </location>
</feature>
<feature type="transmembrane region" description="Helical" evidence="1">
    <location>
        <begin position="53"/>
        <end position="77"/>
    </location>
</feature>
<accession>A0A345UMR7</accession>
<keyword evidence="1" id="KW-0812">Transmembrane</keyword>
<sequence length="189" mass="21582">MEKNYEKDITIEAFKNLNVARAVVAIMIASGLVLVFLFWLIYFRDGTEIVPDWVSMLPAVNATVNSIATIFLILAFVEIKKRNFVQHMRYNLAAFVASAVFLISYVLYHNFIGHTPFPGEGMVRPIYFTILISHIILSVVVVPLILSSFFFAFAGKFSLHRKISKFTFPIWMYVSVTGVVIFFFLNAYT</sequence>
<evidence type="ECO:0000256" key="1">
    <source>
        <dbReference type="SAM" id="Phobius"/>
    </source>
</evidence>
<keyword evidence="1" id="KW-0472">Membrane</keyword>
<name>A0A345UMR7_9BACT</name>
<protein>
    <submittedName>
        <fullName evidence="2">Putative membrane protein</fullName>
    </submittedName>
</protein>
<dbReference type="OrthoDB" id="9811380at2"/>
<feature type="transmembrane region" description="Helical" evidence="1">
    <location>
        <begin position="128"/>
        <end position="154"/>
    </location>
</feature>
<dbReference type="InterPro" id="IPR007352">
    <property type="entry name" value="DUF420"/>
</dbReference>